<accession>A0A5N5T9X2</accession>
<feature type="transmembrane region" description="Helical" evidence="1">
    <location>
        <begin position="41"/>
        <end position="62"/>
    </location>
</feature>
<feature type="transmembrane region" description="Helical" evidence="1">
    <location>
        <begin position="83"/>
        <end position="104"/>
    </location>
</feature>
<evidence type="ECO:0000313" key="2">
    <source>
        <dbReference type="EMBL" id="KAB7503443.1"/>
    </source>
</evidence>
<protein>
    <submittedName>
        <fullName evidence="2">Uncharacterized protein</fullName>
    </submittedName>
</protein>
<comment type="caution">
    <text evidence="2">The sequence shown here is derived from an EMBL/GenBank/DDBJ whole genome shotgun (WGS) entry which is preliminary data.</text>
</comment>
<name>A0A5N5T9X2_9CRUS</name>
<keyword evidence="1" id="KW-0812">Transmembrane</keyword>
<organism evidence="2 3">
    <name type="scientific">Armadillidium nasatum</name>
    <dbReference type="NCBI Taxonomy" id="96803"/>
    <lineage>
        <taxon>Eukaryota</taxon>
        <taxon>Metazoa</taxon>
        <taxon>Ecdysozoa</taxon>
        <taxon>Arthropoda</taxon>
        <taxon>Crustacea</taxon>
        <taxon>Multicrustacea</taxon>
        <taxon>Malacostraca</taxon>
        <taxon>Eumalacostraca</taxon>
        <taxon>Peracarida</taxon>
        <taxon>Isopoda</taxon>
        <taxon>Oniscidea</taxon>
        <taxon>Crinocheta</taxon>
        <taxon>Armadillidiidae</taxon>
        <taxon>Armadillidium</taxon>
    </lineage>
</organism>
<dbReference type="AlphaFoldDB" id="A0A5N5T9X2"/>
<sequence>MDLRTQFELAKRVYMVLKLGQLVFLVVHIIYSYVVKAADDAIITVITSCFILVLVSVSWCMLYRISATLFSQHGYYQRYFNLIVLDFFNPFFAIGGYSISVYNINLEYDELKKKFYSHYVKDSIGLKMNKMTRFSRRLDNQPIDEDIETTTKLISRESIRHGKWSSISYEYYRKFLRVYRYIVSSFWHIAVACALGWIEFIKYRIRRAPQPVQEVEMVAMINAADDV</sequence>
<gene>
    <name evidence="2" type="ORF">Anas_14125</name>
</gene>
<feature type="transmembrane region" description="Helical" evidence="1">
    <location>
        <begin position="178"/>
        <end position="198"/>
    </location>
</feature>
<reference evidence="2 3" key="1">
    <citation type="journal article" date="2019" name="PLoS Biol.">
        <title>Sex chromosomes control vertical transmission of feminizing Wolbachia symbionts in an isopod.</title>
        <authorList>
            <person name="Becking T."/>
            <person name="Chebbi M.A."/>
            <person name="Giraud I."/>
            <person name="Moumen B."/>
            <person name="Laverre T."/>
            <person name="Caubet Y."/>
            <person name="Peccoud J."/>
            <person name="Gilbert C."/>
            <person name="Cordaux R."/>
        </authorList>
    </citation>
    <scope>NUCLEOTIDE SEQUENCE [LARGE SCALE GENOMIC DNA]</scope>
    <source>
        <strain evidence="2">ANa2</strain>
        <tissue evidence="2">Whole body excluding digestive tract and cuticle</tissue>
    </source>
</reference>
<keyword evidence="1" id="KW-0472">Membrane</keyword>
<feature type="transmembrane region" description="Helical" evidence="1">
    <location>
        <begin position="12"/>
        <end position="35"/>
    </location>
</feature>
<keyword evidence="1" id="KW-1133">Transmembrane helix</keyword>
<evidence type="ECO:0000256" key="1">
    <source>
        <dbReference type="SAM" id="Phobius"/>
    </source>
</evidence>
<evidence type="ECO:0000313" key="3">
    <source>
        <dbReference type="Proteomes" id="UP000326759"/>
    </source>
</evidence>
<dbReference type="OrthoDB" id="10336528at2759"/>
<dbReference type="EMBL" id="SEYY01005130">
    <property type="protein sequence ID" value="KAB7503443.1"/>
    <property type="molecule type" value="Genomic_DNA"/>
</dbReference>
<dbReference type="Proteomes" id="UP000326759">
    <property type="component" value="Unassembled WGS sequence"/>
</dbReference>
<proteinExistence type="predicted"/>
<keyword evidence="3" id="KW-1185">Reference proteome</keyword>